<feature type="compositionally biased region" description="Low complexity" evidence="1">
    <location>
        <begin position="1"/>
        <end position="11"/>
    </location>
</feature>
<comment type="caution">
    <text evidence="3">The sequence shown here is derived from an EMBL/GenBank/DDBJ whole genome shotgun (WGS) entry which is preliminary data.</text>
</comment>
<sequence>MADAGPSAAADGPPPLPGEAPPLPPDAAGAPLAGAAAAEAAAAQPPPPAPDDGAGPASASEAPLPAEDEEEEDPLVVAQREREAAERAKQAAPEIPPYDEDALKEFYTDLKDAEREGEVNRILSAFKLNPFEQMNLHNDATPEEVRRQYRKISLMVHPDKCKHPRAKDAFEVIGAAQKAILDEEQRAKLAFLLDHAKEEVKKEWKKAAKGDAATRLAALMNEEGKQGVEAAYEQTEEFHEAWRLKARDVLARAEWRRRKLTKRIEEEETRAKAEYKEEREAAKAQAKHEKKWEKTRDERVGSWRDFVSGKAAKKQKTGGLKPPKMKESDSERRYVQRPVGEQHRPPPPRHAGPQPKTRDDY</sequence>
<organism evidence="3 4">
    <name type="scientific">Chlorella ohadii</name>
    <dbReference type="NCBI Taxonomy" id="2649997"/>
    <lineage>
        <taxon>Eukaryota</taxon>
        <taxon>Viridiplantae</taxon>
        <taxon>Chlorophyta</taxon>
        <taxon>core chlorophytes</taxon>
        <taxon>Trebouxiophyceae</taxon>
        <taxon>Chlorellales</taxon>
        <taxon>Chlorellaceae</taxon>
        <taxon>Chlorella clade</taxon>
        <taxon>Chlorella</taxon>
    </lineage>
</organism>
<dbReference type="AlphaFoldDB" id="A0AAD5DZK5"/>
<feature type="region of interest" description="Disordered" evidence="1">
    <location>
        <begin position="260"/>
        <end position="361"/>
    </location>
</feature>
<dbReference type="PRINTS" id="PR00625">
    <property type="entry name" value="JDOMAIN"/>
</dbReference>
<reference evidence="3" key="1">
    <citation type="submission" date="2020-11" db="EMBL/GenBank/DDBJ databases">
        <title>Chlorella ohadii genome sequencing and assembly.</title>
        <authorList>
            <person name="Murik O."/>
            <person name="Treves H."/>
            <person name="Kedem I."/>
            <person name="Shotland Y."/>
            <person name="Kaplan A."/>
        </authorList>
    </citation>
    <scope>NUCLEOTIDE SEQUENCE</scope>
    <source>
        <strain evidence="3">1</strain>
    </source>
</reference>
<dbReference type="InterPro" id="IPR001623">
    <property type="entry name" value="DnaJ_domain"/>
</dbReference>
<evidence type="ECO:0000256" key="1">
    <source>
        <dbReference type="SAM" id="MobiDB-lite"/>
    </source>
</evidence>
<evidence type="ECO:0000259" key="2">
    <source>
        <dbReference type="PROSITE" id="PS50076"/>
    </source>
</evidence>
<keyword evidence="4" id="KW-1185">Reference proteome</keyword>
<dbReference type="PANTHER" id="PTHR46620">
    <property type="entry name" value="J DOMAIN-CONTAINING PROTEIN SPF31"/>
    <property type="match status" value="1"/>
</dbReference>
<name>A0AAD5DZK5_9CHLO</name>
<dbReference type="SUPFAM" id="SSF46565">
    <property type="entry name" value="Chaperone J-domain"/>
    <property type="match status" value="1"/>
</dbReference>
<feature type="domain" description="J" evidence="2">
    <location>
        <begin position="129"/>
        <end position="193"/>
    </location>
</feature>
<proteinExistence type="predicted"/>
<feature type="compositionally biased region" description="Low complexity" evidence="1">
    <location>
        <begin position="51"/>
        <end position="65"/>
    </location>
</feature>
<dbReference type="EMBL" id="JADXDR010000014">
    <property type="protein sequence ID" value="KAI7845678.1"/>
    <property type="molecule type" value="Genomic_DNA"/>
</dbReference>
<feature type="region of interest" description="Disordered" evidence="1">
    <location>
        <begin position="1"/>
        <end position="100"/>
    </location>
</feature>
<dbReference type="Pfam" id="PF00226">
    <property type="entry name" value="DnaJ"/>
    <property type="match status" value="1"/>
</dbReference>
<dbReference type="InterPro" id="IPR036869">
    <property type="entry name" value="J_dom_sf"/>
</dbReference>
<dbReference type="PROSITE" id="PS50076">
    <property type="entry name" value="DNAJ_2"/>
    <property type="match status" value="1"/>
</dbReference>
<dbReference type="Gene3D" id="1.10.287.110">
    <property type="entry name" value="DnaJ domain"/>
    <property type="match status" value="1"/>
</dbReference>
<evidence type="ECO:0000313" key="4">
    <source>
        <dbReference type="Proteomes" id="UP001205105"/>
    </source>
</evidence>
<accession>A0AAD5DZK5</accession>
<dbReference type="Proteomes" id="UP001205105">
    <property type="component" value="Unassembled WGS sequence"/>
</dbReference>
<protein>
    <recommendedName>
        <fullName evidence="2">J domain-containing protein</fullName>
    </recommendedName>
</protein>
<dbReference type="CDD" id="cd06257">
    <property type="entry name" value="DnaJ"/>
    <property type="match status" value="1"/>
</dbReference>
<feature type="compositionally biased region" description="Basic and acidic residues" evidence="1">
    <location>
        <begin position="262"/>
        <end position="302"/>
    </location>
</feature>
<gene>
    <name evidence="3" type="ORF">COHA_000792</name>
</gene>
<dbReference type="PANTHER" id="PTHR46620:SF1">
    <property type="entry name" value="J DOMAIN-CONTAINING PROTEIN SPF31"/>
    <property type="match status" value="1"/>
</dbReference>
<evidence type="ECO:0000313" key="3">
    <source>
        <dbReference type="EMBL" id="KAI7845678.1"/>
    </source>
</evidence>
<dbReference type="SMART" id="SM00271">
    <property type="entry name" value="DnaJ"/>
    <property type="match status" value="1"/>
</dbReference>
<feature type="compositionally biased region" description="Basic and acidic residues" evidence="1">
    <location>
        <begin position="79"/>
        <end position="89"/>
    </location>
</feature>
<feature type="compositionally biased region" description="Pro residues" evidence="1">
    <location>
        <begin position="12"/>
        <end position="25"/>
    </location>
</feature>
<feature type="compositionally biased region" description="Basic and acidic residues" evidence="1">
    <location>
        <begin position="324"/>
        <end position="344"/>
    </location>
</feature>
<feature type="compositionally biased region" description="Low complexity" evidence="1">
    <location>
        <begin position="26"/>
        <end position="43"/>
    </location>
</feature>